<dbReference type="Gene3D" id="3.40.50.1100">
    <property type="match status" value="2"/>
</dbReference>
<evidence type="ECO:0000259" key="6">
    <source>
        <dbReference type="Pfam" id="PF00291"/>
    </source>
</evidence>
<evidence type="ECO:0000256" key="3">
    <source>
        <dbReference type="ARBA" id="ARBA00022898"/>
    </source>
</evidence>
<name>A0A3N0CHA5_9ACTN</name>
<dbReference type="RefSeq" id="WP_123228126.1">
    <property type="nucleotide sequence ID" value="NZ_RJSE01000007.1"/>
</dbReference>
<comment type="cofactor">
    <cofactor evidence="1">
        <name>pyridoxal 5'-phosphate</name>
        <dbReference type="ChEBI" id="CHEBI:597326"/>
    </cofactor>
</comment>
<feature type="domain" description="Tryptophan synthase beta chain-like PALP" evidence="6">
    <location>
        <begin position="18"/>
        <end position="318"/>
    </location>
</feature>
<dbReference type="InterPro" id="IPR001926">
    <property type="entry name" value="TrpB-like_PALP"/>
</dbReference>
<protein>
    <submittedName>
        <fullName evidence="7">Pyridoxal-phosphate dependent enzyme</fullName>
    </submittedName>
</protein>
<dbReference type="OrthoDB" id="9801249at2"/>
<gene>
    <name evidence="7" type="ORF">EFK50_13915</name>
</gene>
<dbReference type="GO" id="GO:1901605">
    <property type="term" value="P:alpha-amino acid metabolic process"/>
    <property type="evidence" value="ECO:0007669"/>
    <property type="project" value="UniProtKB-ARBA"/>
</dbReference>
<dbReference type="InterPro" id="IPR027278">
    <property type="entry name" value="ACCD_DCysDesulf"/>
</dbReference>
<keyword evidence="8" id="KW-1185">Reference proteome</keyword>
<evidence type="ECO:0000313" key="8">
    <source>
        <dbReference type="Proteomes" id="UP000267128"/>
    </source>
</evidence>
<dbReference type="PANTHER" id="PTHR43780">
    <property type="entry name" value="1-AMINOCYCLOPROPANE-1-CARBOXYLATE DEAMINASE-RELATED"/>
    <property type="match status" value="1"/>
</dbReference>
<keyword evidence="3 5" id="KW-0663">Pyridoxal phosphate</keyword>
<reference evidence="7 8" key="1">
    <citation type="submission" date="2018-11" db="EMBL/GenBank/DDBJ databases">
        <authorList>
            <person name="Li F."/>
        </authorList>
    </citation>
    <scope>NUCLEOTIDE SEQUENCE [LARGE SCALE GENOMIC DNA]</scope>
    <source>
        <strain evidence="7 8">Gsoil 097</strain>
    </source>
</reference>
<dbReference type="InterPro" id="IPR036052">
    <property type="entry name" value="TrpB-like_PALP_sf"/>
</dbReference>
<feature type="active site" description="Nucleophile" evidence="4">
    <location>
        <position position="82"/>
    </location>
</feature>
<dbReference type="PIRSF" id="PIRSF006278">
    <property type="entry name" value="ACCD_DCysDesulf"/>
    <property type="match status" value="1"/>
</dbReference>
<comment type="similarity">
    <text evidence="2">Belongs to the ACC deaminase/D-cysteine desulfhydrase family.</text>
</comment>
<dbReference type="Pfam" id="PF00291">
    <property type="entry name" value="PALP"/>
    <property type="match status" value="1"/>
</dbReference>
<dbReference type="GO" id="GO:0019148">
    <property type="term" value="F:D-cysteine desulfhydrase activity"/>
    <property type="evidence" value="ECO:0007669"/>
    <property type="project" value="TreeGrafter"/>
</dbReference>
<comment type="caution">
    <text evidence="7">The sequence shown here is derived from an EMBL/GenBank/DDBJ whole genome shotgun (WGS) entry which is preliminary data.</text>
</comment>
<dbReference type="SUPFAM" id="SSF53686">
    <property type="entry name" value="Tryptophan synthase beta subunit-like PLP-dependent enzymes"/>
    <property type="match status" value="1"/>
</dbReference>
<organism evidence="7 8">
    <name type="scientific">Nocardioides marmoriginsengisoli</name>
    <dbReference type="NCBI Taxonomy" id="661483"/>
    <lineage>
        <taxon>Bacteria</taxon>
        <taxon>Bacillati</taxon>
        <taxon>Actinomycetota</taxon>
        <taxon>Actinomycetes</taxon>
        <taxon>Propionibacteriales</taxon>
        <taxon>Nocardioidaceae</taxon>
        <taxon>Nocardioides</taxon>
    </lineage>
</organism>
<dbReference type="PANTHER" id="PTHR43780:SF2">
    <property type="entry name" value="1-AMINOCYCLOPROPANE-1-CARBOXYLATE DEAMINASE-RELATED"/>
    <property type="match status" value="1"/>
</dbReference>
<proteinExistence type="inferred from homology"/>
<evidence type="ECO:0000256" key="4">
    <source>
        <dbReference type="PIRSR" id="PIRSR006278-1"/>
    </source>
</evidence>
<sequence>MGADTLEERLERLARVRLACLPTPLCDAPRLSEELGVPIWLKRDDLTGIGLGGTKVRALELILGDGLARGCDVLVTGSGPHSNWSMLAALSARRCEMASVLCFYGNRPSDETGNLRLVQGFTGATVRFSGDLARTSVDALIEEVAAELEGRSHRPLVLPRGGAVALGSVGFYLGAREIREQADRVGLQAPGVWLATGSCGTQAGVVLATATGELDRVVGVSVSRPVAECAKRVHDLATAASGLLQLPAPDLGSVDVRDGWIGPGYGISSDEGQAAAALVARTEGVLLDPCFGAKAMAALVESVRTGQEKGPVVFLVSGGAPTLFAKDIAL</sequence>
<dbReference type="AlphaFoldDB" id="A0A3N0CHA5"/>
<dbReference type="EMBL" id="RJSE01000007">
    <property type="protein sequence ID" value="RNL62832.1"/>
    <property type="molecule type" value="Genomic_DNA"/>
</dbReference>
<evidence type="ECO:0000256" key="5">
    <source>
        <dbReference type="PIRSR" id="PIRSR006278-2"/>
    </source>
</evidence>
<feature type="modified residue" description="N6-(pyridoxal phosphate)lysine" evidence="5">
    <location>
        <position position="55"/>
    </location>
</feature>
<evidence type="ECO:0000313" key="7">
    <source>
        <dbReference type="EMBL" id="RNL62832.1"/>
    </source>
</evidence>
<accession>A0A3N0CHA5</accession>
<dbReference type="Proteomes" id="UP000267128">
    <property type="component" value="Unassembled WGS sequence"/>
</dbReference>
<evidence type="ECO:0000256" key="1">
    <source>
        <dbReference type="ARBA" id="ARBA00001933"/>
    </source>
</evidence>
<evidence type="ECO:0000256" key="2">
    <source>
        <dbReference type="ARBA" id="ARBA00008639"/>
    </source>
</evidence>